<accession>A0A0D0AZ26</accession>
<reference evidence="2 3" key="1">
    <citation type="submission" date="2014-04" db="EMBL/GenBank/DDBJ databases">
        <title>Evolutionary Origins and Diversification of the Mycorrhizal Mutualists.</title>
        <authorList>
            <consortium name="DOE Joint Genome Institute"/>
            <consortium name="Mycorrhizal Genomics Consortium"/>
            <person name="Kohler A."/>
            <person name="Kuo A."/>
            <person name="Nagy L.G."/>
            <person name="Floudas D."/>
            <person name="Copeland A."/>
            <person name="Barry K.W."/>
            <person name="Cichocki N."/>
            <person name="Veneault-Fourrey C."/>
            <person name="LaButti K."/>
            <person name="Lindquist E.A."/>
            <person name="Lipzen A."/>
            <person name="Lundell T."/>
            <person name="Morin E."/>
            <person name="Murat C."/>
            <person name="Riley R."/>
            <person name="Ohm R."/>
            <person name="Sun H."/>
            <person name="Tunlid A."/>
            <person name="Henrissat B."/>
            <person name="Grigoriev I.V."/>
            <person name="Hibbett D.S."/>
            <person name="Martin F."/>
        </authorList>
    </citation>
    <scope>NUCLEOTIDE SEQUENCE [LARGE SCALE GENOMIC DNA]</scope>
    <source>
        <strain evidence="2 3">FD-317 M1</strain>
    </source>
</reference>
<dbReference type="EMBL" id="KN834801">
    <property type="protein sequence ID" value="KIK55985.1"/>
    <property type="molecule type" value="Genomic_DNA"/>
</dbReference>
<dbReference type="Proteomes" id="UP000053593">
    <property type="component" value="Unassembled WGS sequence"/>
</dbReference>
<keyword evidence="1" id="KW-0472">Membrane</keyword>
<dbReference type="HOGENOM" id="CLU_2590014_0_0_1"/>
<keyword evidence="1" id="KW-0812">Transmembrane</keyword>
<gene>
    <name evidence="2" type="ORF">GYMLUDRAFT_829172</name>
</gene>
<keyword evidence="3" id="KW-1185">Reference proteome</keyword>
<proteinExistence type="predicted"/>
<name>A0A0D0AZ26_9AGAR</name>
<sequence>MIHHPAQCTLILTSVLSWIFAPVNVLPSFKSNMYPNDANQFYTREYQLHNQLFNSLVTVCIVYLSASWAWFMHLASITAI</sequence>
<evidence type="ECO:0000256" key="1">
    <source>
        <dbReference type="SAM" id="Phobius"/>
    </source>
</evidence>
<feature type="transmembrane region" description="Helical" evidence="1">
    <location>
        <begin position="51"/>
        <end position="71"/>
    </location>
</feature>
<evidence type="ECO:0000313" key="2">
    <source>
        <dbReference type="EMBL" id="KIK55985.1"/>
    </source>
</evidence>
<organism evidence="2 3">
    <name type="scientific">Collybiopsis luxurians FD-317 M1</name>
    <dbReference type="NCBI Taxonomy" id="944289"/>
    <lineage>
        <taxon>Eukaryota</taxon>
        <taxon>Fungi</taxon>
        <taxon>Dikarya</taxon>
        <taxon>Basidiomycota</taxon>
        <taxon>Agaricomycotina</taxon>
        <taxon>Agaricomycetes</taxon>
        <taxon>Agaricomycetidae</taxon>
        <taxon>Agaricales</taxon>
        <taxon>Marasmiineae</taxon>
        <taxon>Omphalotaceae</taxon>
        <taxon>Collybiopsis</taxon>
        <taxon>Collybiopsis luxurians</taxon>
    </lineage>
</organism>
<evidence type="ECO:0000313" key="3">
    <source>
        <dbReference type="Proteomes" id="UP000053593"/>
    </source>
</evidence>
<dbReference type="AlphaFoldDB" id="A0A0D0AZ26"/>
<protein>
    <submittedName>
        <fullName evidence="2">Uncharacterized protein</fullName>
    </submittedName>
</protein>
<keyword evidence="1" id="KW-1133">Transmembrane helix</keyword>